<name>A0ABV9GMD9_9BACL</name>
<organism evidence="1 2">
    <name type="scientific">Camelliibacillus cellulosilyticus</name>
    <dbReference type="NCBI Taxonomy" id="2174486"/>
    <lineage>
        <taxon>Bacteria</taxon>
        <taxon>Bacillati</taxon>
        <taxon>Bacillota</taxon>
        <taxon>Bacilli</taxon>
        <taxon>Bacillales</taxon>
        <taxon>Sporolactobacillaceae</taxon>
        <taxon>Camelliibacillus</taxon>
    </lineage>
</organism>
<accession>A0ABV9GMD9</accession>
<keyword evidence="2" id="KW-1185">Reference proteome</keyword>
<dbReference type="EMBL" id="JBHSFW010000008">
    <property type="protein sequence ID" value="MFC4619417.1"/>
    <property type="molecule type" value="Genomic_DNA"/>
</dbReference>
<dbReference type="Proteomes" id="UP001596022">
    <property type="component" value="Unassembled WGS sequence"/>
</dbReference>
<gene>
    <name evidence="1" type="ORF">ACFO4N_11900</name>
</gene>
<comment type="caution">
    <text evidence="1">The sequence shown here is derived from an EMBL/GenBank/DDBJ whole genome shotgun (WGS) entry which is preliminary data.</text>
</comment>
<sequence length="221" mass="25350">MIHFKKYVGEPVEVTISGHYQLSGILIDAGTDLLILYNGEDFIYIPGVHIHYTDFQYVSEEEISEPDDVPFQGQNESISFRKILNNAKGMFSEINITGNETIHGYVTHVLNDYFTFYSPVYKTMFIPLHHLKYLIPYHTGQRPYALDKEALPLSPSNVALSRTFEEQCRKHVGDIIIFDLGHDPKKVGQLVKVENGQVEMIIARDQSIYLNMHHIKAVHMP</sequence>
<evidence type="ECO:0000313" key="2">
    <source>
        <dbReference type="Proteomes" id="UP001596022"/>
    </source>
</evidence>
<reference evidence="2" key="1">
    <citation type="journal article" date="2019" name="Int. J. Syst. Evol. Microbiol.">
        <title>The Global Catalogue of Microorganisms (GCM) 10K type strain sequencing project: providing services to taxonomists for standard genome sequencing and annotation.</title>
        <authorList>
            <consortium name="The Broad Institute Genomics Platform"/>
            <consortium name="The Broad Institute Genome Sequencing Center for Infectious Disease"/>
            <person name="Wu L."/>
            <person name="Ma J."/>
        </authorList>
    </citation>
    <scope>NUCLEOTIDE SEQUENCE [LARGE SCALE GENOMIC DNA]</scope>
    <source>
        <strain evidence="2">CGMCC 1.16306</strain>
    </source>
</reference>
<evidence type="ECO:0000313" key="1">
    <source>
        <dbReference type="EMBL" id="MFC4619417.1"/>
    </source>
</evidence>
<dbReference type="RefSeq" id="WP_376846513.1">
    <property type="nucleotide sequence ID" value="NZ_JBHSFW010000008.1"/>
</dbReference>
<protein>
    <submittedName>
        <fullName evidence="1">DUF2642 domain-containing protein</fullName>
    </submittedName>
</protein>
<proteinExistence type="predicted"/>